<accession>A0ABS9U6M8</accession>
<protein>
    <submittedName>
        <fullName evidence="2">Metalloregulator ArsR/SmtB family transcription factor</fullName>
    </submittedName>
</protein>
<dbReference type="Proteomes" id="UP001202922">
    <property type="component" value="Unassembled WGS sequence"/>
</dbReference>
<dbReference type="CDD" id="cd00090">
    <property type="entry name" value="HTH_ARSR"/>
    <property type="match status" value="1"/>
</dbReference>
<dbReference type="EMBL" id="JAKZBV010000001">
    <property type="protein sequence ID" value="MCH6472356.1"/>
    <property type="molecule type" value="Genomic_DNA"/>
</dbReference>
<dbReference type="PANTHER" id="PTHR38600">
    <property type="entry name" value="TRANSCRIPTIONAL REGULATORY PROTEIN"/>
    <property type="match status" value="1"/>
</dbReference>
<name>A0ABS9U6M8_9MICC</name>
<gene>
    <name evidence="2" type="ORF">L0M17_20715</name>
</gene>
<sequence>METATADPGTAEEGGLNRAFAALSDPLRRRLVARLAQGDATVNELAEPFAVTLQAVSKHLKVLEEAGLITRSRDAQRRPCHLDAAALGRLTAWLDGYRQAVEERYERLDALLASEEHHHDHDQDHPGQR</sequence>
<dbReference type="PRINTS" id="PR00778">
    <property type="entry name" value="HTHARSR"/>
</dbReference>
<dbReference type="SMART" id="SM00418">
    <property type="entry name" value="HTH_ARSR"/>
    <property type="match status" value="1"/>
</dbReference>
<dbReference type="RefSeq" id="WP_241056249.1">
    <property type="nucleotide sequence ID" value="NZ_JAKZBV010000001.1"/>
</dbReference>
<dbReference type="Pfam" id="PF12840">
    <property type="entry name" value="HTH_20"/>
    <property type="match status" value="1"/>
</dbReference>
<evidence type="ECO:0000259" key="1">
    <source>
        <dbReference type="PROSITE" id="PS50987"/>
    </source>
</evidence>
<evidence type="ECO:0000313" key="2">
    <source>
        <dbReference type="EMBL" id="MCH6472356.1"/>
    </source>
</evidence>
<dbReference type="SUPFAM" id="SSF46785">
    <property type="entry name" value="Winged helix' DNA-binding domain"/>
    <property type="match status" value="1"/>
</dbReference>
<comment type="caution">
    <text evidence="2">The sequence shown here is derived from an EMBL/GenBank/DDBJ whole genome shotgun (WGS) entry which is preliminary data.</text>
</comment>
<feature type="domain" description="HTH arsR-type" evidence="1">
    <location>
        <begin position="8"/>
        <end position="102"/>
    </location>
</feature>
<dbReference type="InterPro" id="IPR001845">
    <property type="entry name" value="HTH_ArsR_DNA-bd_dom"/>
</dbReference>
<dbReference type="InterPro" id="IPR036390">
    <property type="entry name" value="WH_DNA-bd_sf"/>
</dbReference>
<organism evidence="2 3">
    <name type="scientific">Sinomonas terrae</name>
    <dbReference type="NCBI Taxonomy" id="2908838"/>
    <lineage>
        <taxon>Bacteria</taxon>
        <taxon>Bacillati</taxon>
        <taxon>Actinomycetota</taxon>
        <taxon>Actinomycetes</taxon>
        <taxon>Micrococcales</taxon>
        <taxon>Micrococcaceae</taxon>
        <taxon>Sinomonas</taxon>
    </lineage>
</organism>
<reference evidence="2 3" key="1">
    <citation type="submission" date="2022-03" db="EMBL/GenBank/DDBJ databases">
        <title>Sinomonas sp. isolated from a soil.</title>
        <authorList>
            <person name="Han J."/>
            <person name="Kim D.-U."/>
        </authorList>
    </citation>
    <scope>NUCLEOTIDE SEQUENCE [LARGE SCALE GENOMIC DNA]</scope>
    <source>
        <strain evidence="2 3">5-5</strain>
    </source>
</reference>
<evidence type="ECO:0000313" key="3">
    <source>
        <dbReference type="Proteomes" id="UP001202922"/>
    </source>
</evidence>
<dbReference type="InterPro" id="IPR036388">
    <property type="entry name" value="WH-like_DNA-bd_sf"/>
</dbReference>
<dbReference type="NCBIfam" id="NF033788">
    <property type="entry name" value="HTH_metalloreg"/>
    <property type="match status" value="1"/>
</dbReference>
<dbReference type="InterPro" id="IPR011991">
    <property type="entry name" value="ArsR-like_HTH"/>
</dbReference>
<dbReference type="PANTHER" id="PTHR38600:SF2">
    <property type="entry name" value="SLL0088 PROTEIN"/>
    <property type="match status" value="1"/>
</dbReference>
<proteinExistence type="predicted"/>
<dbReference type="Gene3D" id="1.10.10.10">
    <property type="entry name" value="Winged helix-like DNA-binding domain superfamily/Winged helix DNA-binding domain"/>
    <property type="match status" value="1"/>
</dbReference>
<dbReference type="PROSITE" id="PS50987">
    <property type="entry name" value="HTH_ARSR_2"/>
    <property type="match status" value="1"/>
</dbReference>
<keyword evidence="3" id="KW-1185">Reference proteome</keyword>